<organism evidence="9">
    <name type="scientific">Candidatus Berkiella cookevillensis</name>
    <dbReference type="NCBI Taxonomy" id="437022"/>
    <lineage>
        <taxon>Bacteria</taxon>
        <taxon>Pseudomonadati</taxon>
        <taxon>Pseudomonadota</taxon>
        <taxon>Gammaproteobacteria</taxon>
        <taxon>Candidatus Berkiellales</taxon>
        <taxon>Candidatus Berkiellaceae</taxon>
        <taxon>Candidatus Berkiella</taxon>
    </lineage>
</organism>
<evidence type="ECO:0000256" key="8">
    <source>
        <dbReference type="SAM" id="Phobius"/>
    </source>
</evidence>
<dbReference type="PATRIC" id="fig|1590042.3.peg.917"/>
<dbReference type="PANTHER" id="PTHR30558:SF3">
    <property type="entry name" value="BIOPOLYMER TRANSPORT PROTEIN EXBD-RELATED"/>
    <property type="match status" value="1"/>
</dbReference>
<name>A0A0Q9YI88_9GAMM</name>
<keyword evidence="6 8" id="KW-0472">Membrane</keyword>
<dbReference type="Pfam" id="PF02472">
    <property type="entry name" value="ExbD"/>
    <property type="match status" value="1"/>
</dbReference>
<evidence type="ECO:0000256" key="1">
    <source>
        <dbReference type="ARBA" id="ARBA00004162"/>
    </source>
</evidence>
<proteinExistence type="inferred from homology"/>
<dbReference type="PANTHER" id="PTHR30558">
    <property type="entry name" value="EXBD MEMBRANE COMPONENT OF PMF-DRIVEN MACROMOLECULE IMPORT SYSTEM"/>
    <property type="match status" value="1"/>
</dbReference>
<keyword evidence="7" id="KW-0813">Transport</keyword>
<keyword evidence="5 8" id="KW-1133">Transmembrane helix</keyword>
<accession>A0A0Q9YI88</accession>
<dbReference type="GO" id="GO:0005886">
    <property type="term" value="C:plasma membrane"/>
    <property type="evidence" value="ECO:0007669"/>
    <property type="project" value="UniProtKB-SubCell"/>
</dbReference>
<feature type="transmembrane region" description="Helical" evidence="8">
    <location>
        <begin position="20"/>
        <end position="37"/>
    </location>
</feature>
<keyword evidence="7" id="KW-0653">Protein transport</keyword>
<evidence type="ECO:0000256" key="2">
    <source>
        <dbReference type="ARBA" id="ARBA00005811"/>
    </source>
</evidence>
<protein>
    <submittedName>
        <fullName evidence="9">Biopolymer transport protein ExbD</fullName>
    </submittedName>
</protein>
<dbReference type="InterPro" id="IPR003400">
    <property type="entry name" value="ExbD"/>
</dbReference>
<keyword evidence="3" id="KW-1003">Cell membrane</keyword>
<evidence type="ECO:0000256" key="5">
    <source>
        <dbReference type="ARBA" id="ARBA00022989"/>
    </source>
</evidence>
<dbReference type="STRING" id="437022.CC99x_00898"/>
<comment type="similarity">
    <text evidence="2 7">Belongs to the ExbD/TolR family.</text>
</comment>
<dbReference type="Gene3D" id="3.30.420.270">
    <property type="match status" value="1"/>
</dbReference>
<dbReference type="AlphaFoldDB" id="A0A0Q9YI88"/>
<keyword evidence="4 7" id="KW-0812">Transmembrane</keyword>
<reference evidence="9" key="1">
    <citation type="submission" date="2015-09" db="EMBL/GenBank/DDBJ databases">
        <title>Draft Genome Sequences of Two Novel Amoeba-resistant Intranuclear Bacteria, Candidatus Berkiella cookevillensis and Candidatus Berkiella aquae.</title>
        <authorList>
            <person name="Mehari Y.T."/>
            <person name="Arivett B.A."/>
            <person name="Farone A.L."/>
            <person name="Gunderson J.H."/>
            <person name="Farone M.B."/>
        </authorList>
    </citation>
    <scope>NUCLEOTIDE SEQUENCE [LARGE SCALE GENOMIC DNA]</scope>
    <source>
        <strain evidence="9">CC99</strain>
    </source>
</reference>
<evidence type="ECO:0000256" key="4">
    <source>
        <dbReference type="ARBA" id="ARBA00022692"/>
    </source>
</evidence>
<evidence type="ECO:0000256" key="6">
    <source>
        <dbReference type="ARBA" id="ARBA00023136"/>
    </source>
</evidence>
<sequence>MTMKFRSKTRSDVDINVTPLIDVVFLLLIFFMVSTTFKKNTQLNVQLPHASTQASTTESSVIRILIDSKGQYELDGTLYNRATLKVLSEQLLAKYSQESPLFIMGDKEAPHQSLVSLLELAADLNISKVRILAQFEDKEDNAYKSYEKQTH</sequence>
<comment type="caution">
    <text evidence="9">The sequence shown here is derived from an EMBL/GenBank/DDBJ whole genome shotgun (WGS) entry which is preliminary data.</text>
</comment>
<comment type="subcellular location">
    <subcellularLocation>
        <location evidence="1">Cell membrane</location>
        <topology evidence="1">Single-pass membrane protein</topology>
    </subcellularLocation>
    <subcellularLocation>
        <location evidence="7">Cell membrane</location>
        <topology evidence="7">Single-pass type II membrane protein</topology>
    </subcellularLocation>
</comment>
<evidence type="ECO:0000256" key="7">
    <source>
        <dbReference type="RuleBase" id="RU003879"/>
    </source>
</evidence>
<dbReference type="GO" id="GO:0015031">
    <property type="term" value="P:protein transport"/>
    <property type="evidence" value="ECO:0007669"/>
    <property type="project" value="UniProtKB-KW"/>
</dbReference>
<gene>
    <name evidence="9" type="ORF">CC99x_00898</name>
</gene>
<evidence type="ECO:0000256" key="3">
    <source>
        <dbReference type="ARBA" id="ARBA00022475"/>
    </source>
</evidence>
<evidence type="ECO:0000313" key="9">
    <source>
        <dbReference type="EMBL" id="KRG19369.1"/>
    </source>
</evidence>
<dbReference type="GO" id="GO:0022857">
    <property type="term" value="F:transmembrane transporter activity"/>
    <property type="evidence" value="ECO:0007669"/>
    <property type="project" value="InterPro"/>
</dbReference>
<dbReference type="EMBL" id="LKHV01000003">
    <property type="protein sequence ID" value="KRG19369.1"/>
    <property type="molecule type" value="Genomic_DNA"/>
</dbReference>